<dbReference type="EMBL" id="DVJS01000033">
    <property type="protein sequence ID" value="HIS96623.1"/>
    <property type="molecule type" value="Genomic_DNA"/>
</dbReference>
<name>A0A9D1G3K5_9FIRM</name>
<dbReference type="PANTHER" id="PTHR33744">
    <property type="entry name" value="CARBOHYDRATE DIACID REGULATOR"/>
    <property type="match status" value="1"/>
</dbReference>
<dbReference type="InterPro" id="IPR025736">
    <property type="entry name" value="PucR_C-HTH_dom"/>
</dbReference>
<dbReference type="InterPro" id="IPR042070">
    <property type="entry name" value="PucR_C-HTH_sf"/>
</dbReference>
<dbReference type="Proteomes" id="UP000886876">
    <property type="component" value="Unassembled WGS sequence"/>
</dbReference>
<accession>A0A9D1G3K5</accession>
<feature type="domain" description="PucR C-terminal helix-turn-helix" evidence="1">
    <location>
        <begin position="339"/>
        <end position="392"/>
    </location>
</feature>
<reference evidence="2" key="2">
    <citation type="journal article" date="2021" name="PeerJ">
        <title>Extensive microbial diversity within the chicken gut microbiome revealed by metagenomics and culture.</title>
        <authorList>
            <person name="Gilroy R."/>
            <person name="Ravi A."/>
            <person name="Getino M."/>
            <person name="Pursley I."/>
            <person name="Horton D.L."/>
            <person name="Alikhan N.F."/>
            <person name="Baker D."/>
            <person name="Gharbi K."/>
            <person name="Hall N."/>
            <person name="Watson M."/>
            <person name="Adriaenssens E.M."/>
            <person name="Foster-Nyarko E."/>
            <person name="Jarju S."/>
            <person name="Secka A."/>
            <person name="Antonio M."/>
            <person name="Oren A."/>
            <person name="Chaudhuri R.R."/>
            <person name="La Ragione R."/>
            <person name="Hildebrand F."/>
            <person name="Pallen M.J."/>
        </authorList>
    </citation>
    <scope>NUCLEOTIDE SEQUENCE</scope>
    <source>
        <strain evidence="2">ChiHecec3B27-6122</strain>
    </source>
</reference>
<dbReference type="Gene3D" id="1.10.10.2840">
    <property type="entry name" value="PucR C-terminal helix-turn-helix domain"/>
    <property type="match status" value="1"/>
</dbReference>
<sequence length="410" mass="46383">SCFDELTKISYEYFHCPTIILDAAYNVVGQYPREKLNDEIWDSHLETQTTDLGTLSTYYRENMIEALFDANGPILVNWGIVQGYPRIASVIRDKDEILGTIGLAVDGSERADINYDDLALIIKASKIAFRFSKTTSIIDSAQDPEKDDSKYSLCSVFVSLLFQGEIAGSQELALWKERVNADKYLKPDYCILSFMQQSGDDKQKFALANIQSRLSTSTSVYCLLNDGALFVLYCGLKNHSVASVAQIRDVCRYAAQLSIPYGISEAFHELSEIDIYKYQAKRAAALFQSEGSIDQLHLYTGKKFDDLMFSGINNMPGRCYMHSAIKRIADTDRQNNSDYLHTLQAYLLALFDSKEACSALHIHRNTLNYRLNRIEEIGGFSLSDPNAVLHLLCNFYILGMDKRNQRQLLP</sequence>
<comment type="caution">
    <text evidence="2">The sequence shown here is derived from an EMBL/GenBank/DDBJ whole genome shotgun (WGS) entry which is preliminary data.</text>
</comment>
<dbReference type="Pfam" id="PF13556">
    <property type="entry name" value="HTH_30"/>
    <property type="match status" value="1"/>
</dbReference>
<evidence type="ECO:0000313" key="3">
    <source>
        <dbReference type="Proteomes" id="UP000886876"/>
    </source>
</evidence>
<gene>
    <name evidence="2" type="ORF">IAD42_01455</name>
</gene>
<feature type="non-terminal residue" evidence="2">
    <location>
        <position position="1"/>
    </location>
</feature>
<protein>
    <submittedName>
        <fullName evidence="2">Helix-turn-helix domain-containing protein</fullName>
    </submittedName>
</protein>
<organism evidence="2 3">
    <name type="scientific">Candidatus Scatomorpha pullistercoris</name>
    <dbReference type="NCBI Taxonomy" id="2840929"/>
    <lineage>
        <taxon>Bacteria</taxon>
        <taxon>Bacillati</taxon>
        <taxon>Bacillota</taxon>
        <taxon>Clostridia</taxon>
        <taxon>Eubacteriales</taxon>
        <taxon>Candidatus Scatomorpha</taxon>
    </lineage>
</organism>
<evidence type="ECO:0000313" key="2">
    <source>
        <dbReference type="EMBL" id="HIS96623.1"/>
    </source>
</evidence>
<reference evidence="2" key="1">
    <citation type="submission" date="2020-10" db="EMBL/GenBank/DDBJ databases">
        <authorList>
            <person name="Gilroy R."/>
        </authorList>
    </citation>
    <scope>NUCLEOTIDE SEQUENCE</scope>
    <source>
        <strain evidence="2">ChiHecec3B27-6122</strain>
    </source>
</reference>
<evidence type="ECO:0000259" key="1">
    <source>
        <dbReference type="Pfam" id="PF13556"/>
    </source>
</evidence>
<dbReference type="PANTHER" id="PTHR33744:SF15">
    <property type="entry name" value="CARBOHYDRATE DIACID REGULATOR"/>
    <property type="match status" value="1"/>
</dbReference>
<dbReference type="InterPro" id="IPR051448">
    <property type="entry name" value="CdaR-like_regulators"/>
</dbReference>
<dbReference type="AlphaFoldDB" id="A0A9D1G3K5"/>
<proteinExistence type="predicted"/>